<dbReference type="OrthoDB" id="5901526at2"/>
<dbReference type="SUPFAM" id="SSF56925">
    <property type="entry name" value="OMPA-like"/>
    <property type="match status" value="1"/>
</dbReference>
<sequence>MKKALIAATLALPLCANAGGFAGLDYISSKIEPDNTTASAKPEAVQFKFGSWINKDETLGGELRLGLGMGDDELSNGVDVEIDRYYGAYFRGQFPNTLPVRPYGLIGLTYMETTEENRFGSSDGENYKDISLGLGVDVTITHNMFVSVEYMRVVDRSGDEVTNLGLGLNGRF</sequence>
<evidence type="ECO:0000313" key="4">
    <source>
        <dbReference type="EMBL" id="RJG16174.1"/>
    </source>
</evidence>
<feature type="signal peptide" evidence="2">
    <location>
        <begin position="1"/>
        <end position="18"/>
    </location>
</feature>
<dbReference type="Gene3D" id="2.40.160.20">
    <property type="match status" value="1"/>
</dbReference>
<organism evidence="4 5">
    <name type="scientific">Alcanivorax profundi</name>
    <dbReference type="NCBI Taxonomy" id="2338368"/>
    <lineage>
        <taxon>Bacteria</taxon>
        <taxon>Pseudomonadati</taxon>
        <taxon>Pseudomonadota</taxon>
        <taxon>Gammaproteobacteria</taxon>
        <taxon>Oceanospirillales</taxon>
        <taxon>Alcanivoracaceae</taxon>
        <taxon>Alcanivorax</taxon>
    </lineage>
</organism>
<evidence type="ECO:0000256" key="1">
    <source>
        <dbReference type="ARBA" id="ARBA00022729"/>
    </source>
</evidence>
<name>A0A418XTZ0_9GAMM</name>
<comment type="caution">
    <text evidence="4">The sequence shown here is derived from an EMBL/GenBank/DDBJ whole genome shotgun (WGS) entry which is preliminary data.</text>
</comment>
<accession>A0A418XTZ0</accession>
<dbReference type="AlphaFoldDB" id="A0A418XTZ0"/>
<feature type="chain" id="PRO_5019551366" evidence="2">
    <location>
        <begin position="19"/>
        <end position="172"/>
    </location>
</feature>
<dbReference type="Pfam" id="PF13505">
    <property type="entry name" value="OMP_b-brl"/>
    <property type="match status" value="1"/>
</dbReference>
<dbReference type="InterPro" id="IPR011250">
    <property type="entry name" value="OMP/PagP_B-barrel"/>
</dbReference>
<reference evidence="4 5" key="1">
    <citation type="submission" date="2018-09" db="EMBL/GenBank/DDBJ databases">
        <title>Alcanivorax profundi sp. nov., isolated from 1000 m-depth seawater of the Mariana Trench.</title>
        <authorList>
            <person name="Liu J."/>
        </authorList>
    </citation>
    <scope>NUCLEOTIDE SEQUENCE [LARGE SCALE GENOMIC DNA]</scope>
    <source>
        <strain evidence="4 5">MTEO17</strain>
    </source>
</reference>
<evidence type="ECO:0000259" key="3">
    <source>
        <dbReference type="Pfam" id="PF13505"/>
    </source>
</evidence>
<protein>
    <submittedName>
        <fullName evidence="4">Porin family protein</fullName>
    </submittedName>
</protein>
<proteinExistence type="predicted"/>
<feature type="domain" description="Outer membrane protein beta-barrel" evidence="3">
    <location>
        <begin position="18"/>
        <end position="172"/>
    </location>
</feature>
<dbReference type="InterPro" id="IPR027385">
    <property type="entry name" value="Beta-barrel_OMP"/>
</dbReference>
<gene>
    <name evidence="4" type="ORF">D4A39_15380</name>
</gene>
<keyword evidence="1 2" id="KW-0732">Signal</keyword>
<dbReference type="EMBL" id="QYYA01000006">
    <property type="protein sequence ID" value="RJG16174.1"/>
    <property type="molecule type" value="Genomic_DNA"/>
</dbReference>
<evidence type="ECO:0000313" key="5">
    <source>
        <dbReference type="Proteomes" id="UP000283734"/>
    </source>
</evidence>
<keyword evidence="5" id="KW-1185">Reference proteome</keyword>
<evidence type="ECO:0000256" key="2">
    <source>
        <dbReference type="SAM" id="SignalP"/>
    </source>
</evidence>
<dbReference type="Proteomes" id="UP000283734">
    <property type="component" value="Unassembled WGS sequence"/>
</dbReference>
<dbReference type="RefSeq" id="WP_022983736.1">
    <property type="nucleotide sequence ID" value="NZ_CAXGPP010000012.1"/>
</dbReference>